<organism evidence="2 3">
    <name type="scientific">Pyrolobus fumarii (strain DSM 11204 / 1A)</name>
    <dbReference type="NCBI Taxonomy" id="694429"/>
    <lineage>
        <taxon>Archaea</taxon>
        <taxon>Thermoproteota</taxon>
        <taxon>Thermoprotei</taxon>
        <taxon>Desulfurococcales</taxon>
        <taxon>Pyrodictiaceae</taxon>
        <taxon>Pyrolobus</taxon>
    </lineage>
</organism>
<dbReference type="eggNOG" id="arCOG00722">
    <property type="taxonomic scope" value="Archaea"/>
</dbReference>
<dbReference type="OrthoDB" id="93800at2157"/>
<dbReference type="KEGG" id="pfm:Pyrfu_0656"/>
<accession>G0EHF0</accession>
<evidence type="ECO:0000313" key="2">
    <source>
        <dbReference type="EMBL" id="AEM38525.1"/>
    </source>
</evidence>
<dbReference type="EMBL" id="CP002838">
    <property type="protein sequence ID" value="AEM38525.1"/>
    <property type="molecule type" value="Genomic_DNA"/>
</dbReference>
<dbReference type="HOGENOM" id="CLU_2597883_0_0_2"/>
<dbReference type="RefSeq" id="WP_014026202.1">
    <property type="nucleotide sequence ID" value="NC_015931.1"/>
</dbReference>
<gene>
    <name evidence="2" type="ordered locus">Pyrfu_0656</name>
</gene>
<dbReference type="STRING" id="694429.Pyrfu_0656"/>
<dbReference type="Pfam" id="PF03683">
    <property type="entry name" value="UPF0175"/>
    <property type="match status" value="1"/>
</dbReference>
<dbReference type="GeneID" id="11139120"/>
<dbReference type="AlphaFoldDB" id="G0EHF0"/>
<protein>
    <submittedName>
        <fullName evidence="2">Uncharacterized protein</fullName>
    </submittedName>
</protein>
<dbReference type="InterPro" id="IPR052264">
    <property type="entry name" value="UPF0175_domain"/>
</dbReference>
<comment type="similarity">
    <text evidence="1">Belongs to the UPF0175 family.</text>
</comment>
<proteinExistence type="inferred from homology"/>
<sequence>MSREVVVRVRVPAHYTGDVEREIRLAYAIDLFVRGVISVERAAELADMSLYDFLYELRKRGIVAYQYSDEEAREELKIE</sequence>
<evidence type="ECO:0000313" key="3">
    <source>
        <dbReference type="Proteomes" id="UP000001037"/>
    </source>
</evidence>
<name>G0EHF0_PYRF1</name>
<evidence type="ECO:0000256" key="1">
    <source>
        <dbReference type="ARBA" id="ARBA00005651"/>
    </source>
</evidence>
<dbReference type="PANTHER" id="PTHR37525:SF1">
    <property type="entry name" value="UPF0175 PROTEIN SSL1255"/>
    <property type="match status" value="1"/>
</dbReference>
<reference evidence="2 3" key="1">
    <citation type="journal article" date="2011" name="Stand. Genomic Sci.">
        <title>Complete genome sequence of the hyperthermophilic chemolithoautotroph Pyrolobus fumarii type strain (1A).</title>
        <authorList>
            <person name="Anderson I."/>
            <person name="Goker M."/>
            <person name="Nolan M."/>
            <person name="Lucas S."/>
            <person name="Hammon N."/>
            <person name="Deshpande S."/>
            <person name="Cheng J.F."/>
            <person name="Tapia R."/>
            <person name="Han C."/>
            <person name="Goodwin L."/>
            <person name="Pitluck S."/>
            <person name="Huntemann M."/>
            <person name="Liolios K."/>
            <person name="Ivanova N."/>
            <person name="Pagani I."/>
            <person name="Mavromatis K."/>
            <person name="Ovchinikova G."/>
            <person name="Pati A."/>
            <person name="Chen A."/>
            <person name="Palaniappan K."/>
            <person name="Land M."/>
            <person name="Hauser L."/>
            <person name="Brambilla E.M."/>
            <person name="Huber H."/>
            <person name="Yasawong M."/>
            <person name="Rohde M."/>
            <person name="Spring S."/>
            <person name="Abt B."/>
            <person name="Sikorski J."/>
            <person name="Wirth R."/>
            <person name="Detter J.C."/>
            <person name="Woyke T."/>
            <person name="Bristow J."/>
            <person name="Eisen J.A."/>
            <person name="Markowitz V."/>
            <person name="Hugenholtz P."/>
            <person name="Kyrpides N.C."/>
            <person name="Klenk H.P."/>
            <person name="Lapidus A."/>
        </authorList>
    </citation>
    <scope>NUCLEOTIDE SEQUENCE [LARGE SCALE GENOMIC DNA]</scope>
    <source>
        <strain evidence="3">DSM 11204 / 1A</strain>
    </source>
</reference>
<dbReference type="PANTHER" id="PTHR37525">
    <property type="entry name" value="UPF0175 PROTEIN SSL1255"/>
    <property type="match status" value="1"/>
</dbReference>
<keyword evidence="3" id="KW-1185">Reference proteome</keyword>
<dbReference type="InParanoid" id="G0EHF0"/>
<dbReference type="Proteomes" id="UP000001037">
    <property type="component" value="Chromosome"/>
</dbReference>
<dbReference type="InterPro" id="IPR005368">
    <property type="entry name" value="UPF0175"/>
</dbReference>